<dbReference type="AlphaFoldDB" id="A0A6F8ZD55"/>
<evidence type="ECO:0000256" key="1">
    <source>
        <dbReference type="ARBA" id="ARBA00023002"/>
    </source>
</evidence>
<accession>A0A6F8ZD55</accession>
<dbReference type="GO" id="GO:0016491">
    <property type="term" value="F:oxidoreductase activity"/>
    <property type="evidence" value="ECO:0007669"/>
    <property type="project" value="UniProtKB-KW"/>
</dbReference>
<evidence type="ECO:0000313" key="2">
    <source>
        <dbReference type="EMBL" id="CAB1127539.1"/>
    </source>
</evidence>
<dbReference type="InterPro" id="IPR016162">
    <property type="entry name" value="Ald_DH_N"/>
</dbReference>
<keyword evidence="3" id="KW-1185">Reference proteome</keyword>
<reference evidence="2 3" key="1">
    <citation type="submission" date="2020-02" db="EMBL/GenBank/DDBJ databases">
        <authorList>
            <person name="Hogendoorn C."/>
        </authorList>
    </citation>
    <scope>NUCLEOTIDE SEQUENCE [LARGE SCALE GENOMIC DNA]</scope>
    <source>
        <strain evidence="2">R501</strain>
    </source>
</reference>
<organism evidence="2 3">
    <name type="scientific">Candidatus Hydrogenisulfobacillus filiaventi</name>
    <dbReference type="NCBI Taxonomy" id="2707344"/>
    <lineage>
        <taxon>Bacteria</taxon>
        <taxon>Bacillati</taxon>
        <taxon>Bacillota</taxon>
        <taxon>Clostridia</taxon>
        <taxon>Eubacteriales</taxon>
        <taxon>Clostridiales Family XVII. Incertae Sedis</taxon>
        <taxon>Candidatus Hydrogenisulfobacillus</taxon>
    </lineage>
</organism>
<name>A0A6F8ZD55_9FIRM</name>
<dbReference type="Gene3D" id="3.40.605.10">
    <property type="entry name" value="Aldehyde Dehydrogenase, Chain A, domain 1"/>
    <property type="match status" value="1"/>
</dbReference>
<evidence type="ECO:0000313" key="3">
    <source>
        <dbReference type="Proteomes" id="UP000503399"/>
    </source>
</evidence>
<protein>
    <submittedName>
        <fullName evidence="2">Uncharacterized protein</fullName>
    </submittedName>
</protein>
<dbReference type="SUPFAM" id="SSF53720">
    <property type="entry name" value="ALDH-like"/>
    <property type="match status" value="1"/>
</dbReference>
<gene>
    <name evidence="2" type="ORF">R50_0033</name>
</gene>
<dbReference type="Proteomes" id="UP000503399">
    <property type="component" value="Chromosome"/>
</dbReference>
<dbReference type="KEGG" id="hfv:R50_0033"/>
<dbReference type="InterPro" id="IPR016161">
    <property type="entry name" value="Ald_DH/histidinol_DH"/>
</dbReference>
<dbReference type="EMBL" id="LR778114">
    <property type="protein sequence ID" value="CAB1127539.1"/>
    <property type="molecule type" value="Genomic_DNA"/>
</dbReference>
<proteinExistence type="predicted"/>
<sequence>MVNPASGAVVAEMTDAGPGAPGAAREAVAAGSLARLMASEMGKLLREARADVQCAARFVKWYAEEWNGIAPGALPARCNCRRTCRENGPRPARALWLPPPAFSLEDPGLPFLRVHRPLLRRPCLRRP</sequence>
<keyword evidence="1" id="KW-0560">Oxidoreductase</keyword>